<dbReference type="EMBL" id="ATBP01001497">
    <property type="protein sequence ID" value="ETR67220.1"/>
    <property type="molecule type" value="Genomic_DNA"/>
</dbReference>
<reference evidence="5" key="1">
    <citation type="submission" date="2012-11" db="EMBL/GenBank/DDBJ databases">
        <authorList>
            <person name="Lucero-Rivera Y.E."/>
            <person name="Tovar-Ramirez D."/>
        </authorList>
    </citation>
    <scope>NUCLEOTIDE SEQUENCE [LARGE SCALE GENOMIC DNA]</scope>
    <source>
        <strain evidence="5">Araruama</strain>
    </source>
</reference>
<sequence>MEKIPDKTRMKVIAHLETLRLRKIRDILDEELGNAVKNKSTALELLERLLSIEANSLIDRRIERRIKESKLPERKLLADFDFDFQKSIDKQQIMELSTLNFIERKQGLILAGNSGTGKSYIAKALILCACQRLYRSRYTTASDMLKELMSGLSDESLEQKLKKYISPEVLLIDEIGFDRLEQESSRNASLFFKVIDGRYCKSSTIITSNIDFKDLGDYLGDPVITTAIVDRMIHHSIIINIEGPSYRMHESKKLNGLKS</sequence>
<dbReference type="InterPro" id="IPR002611">
    <property type="entry name" value="IstB_ATP-bd"/>
</dbReference>
<accession>A0A1V1NXB3</accession>
<dbReference type="InterPro" id="IPR027417">
    <property type="entry name" value="P-loop_NTPase"/>
</dbReference>
<dbReference type="Proteomes" id="UP000189670">
    <property type="component" value="Unassembled WGS sequence"/>
</dbReference>
<gene>
    <name evidence="4" type="ORF">OMM_05250</name>
</gene>
<dbReference type="Pfam" id="PF01695">
    <property type="entry name" value="IstB_IS21"/>
    <property type="match status" value="1"/>
</dbReference>
<evidence type="ECO:0000259" key="3">
    <source>
        <dbReference type="Pfam" id="PF01695"/>
    </source>
</evidence>
<organism evidence="4 5">
    <name type="scientific">Candidatus Magnetoglobus multicellularis str. Araruama</name>
    <dbReference type="NCBI Taxonomy" id="890399"/>
    <lineage>
        <taxon>Bacteria</taxon>
        <taxon>Pseudomonadati</taxon>
        <taxon>Thermodesulfobacteriota</taxon>
        <taxon>Desulfobacteria</taxon>
        <taxon>Desulfobacterales</taxon>
        <taxon>Desulfobacteraceae</taxon>
        <taxon>Candidatus Magnetoglobus</taxon>
    </lineage>
</organism>
<dbReference type="AlphaFoldDB" id="A0A1V1NXB3"/>
<protein>
    <submittedName>
        <fullName evidence="4">Insertion sequence Is21 ATP-binding protein</fullName>
    </submittedName>
</protein>
<comment type="caution">
    <text evidence="4">The sequence shown here is derived from an EMBL/GenBank/DDBJ whole genome shotgun (WGS) entry which is preliminary data.</text>
</comment>
<dbReference type="SUPFAM" id="SSF52540">
    <property type="entry name" value="P-loop containing nucleoside triphosphate hydrolases"/>
    <property type="match status" value="1"/>
</dbReference>
<dbReference type="InterPro" id="IPR047661">
    <property type="entry name" value="IstB"/>
</dbReference>
<dbReference type="PANTHER" id="PTHR30050">
    <property type="entry name" value="CHROMOSOMAL REPLICATION INITIATOR PROTEIN DNAA"/>
    <property type="match status" value="1"/>
</dbReference>
<dbReference type="Gene3D" id="3.40.50.300">
    <property type="entry name" value="P-loop containing nucleotide triphosphate hydrolases"/>
    <property type="match status" value="1"/>
</dbReference>
<dbReference type="NCBIfam" id="NF038214">
    <property type="entry name" value="IS21_help_AAA"/>
    <property type="match status" value="1"/>
</dbReference>
<dbReference type="PANTHER" id="PTHR30050:SF4">
    <property type="entry name" value="ATP-BINDING PROTEIN RV3427C IN INSERTION SEQUENCE-RELATED"/>
    <property type="match status" value="1"/>
</dbReference>
<dbReference type="GO" id="GO:0006260">
    <property type="term" value="P:DNA replication"/>
    <property type="evidence" value="ECO:0007669"/>
    <property type="project" value="TreeGrafter"/>
</dbReference>
<feature type="domain" description="IstB-like ATP-binding" evidence="3">
    <location>
        <begin position="15"/>
        <end position="252"/>
    </location>
</feature>
<dbReference type="GO" id="GO:0005524">
    <property type="term" value="F:ATP binding"/>
    <property type="evidence" value="ECO:0007669"/>
    <property type="project" value="UniProtKB-KW"/>
</dbReference>
<keyword evidence="1" id="KW-0547">Nucleotide-binding</keyword>
<evidence type="ECO:0000256" key="2">
    <source>
        <dbReference type="ARBA" id="ARBA00022840"/>
    </source>
</evidence>
<evidence type="ECO:0000313" key="4">
    <source>
        <dbReference type="EMBL" id="ETR67220.1"/>
    </source>
</evidence>
<dbReference type="InterPro" id="IPR028350">
    <property type="entry name" value="DNAC/IstB-like"/>
</dbReference>
<proteinExistence type="predicted"/>
<evidence type="ECO:0000256" key="1">
    <source>
        <dbReference type="ARBA" id="ARBA00022741"/>
    </source>
</evidence>
<name>A0A1V1NXB3_9BACT</name>
<dbReference type="CDD" id="cd00009">
    <property type="entry name" value="AAA"/>
    <property type="match status" value="1"/>
</dbReference>
<evidence type="ECO:0000313" key="5">
    <source>
        <dbReference type="Proteomes" id="UP000189670"/>
    </source>
</evidence>
<dbReference type="PIRSF" id="PIRSF003073">
    <property type="entry name" value="DNAC_TnpB_IstB"/>
    <property type="match status" value="1"/>
</dbReference>
<keyword evidence="2 4" id="KW-0067">ATP-binding</keyword>